<dbReference type="Proteomes" id="UP001597283">
    <property type="component" value="Unassembled WGS sequence"/>
</dbReference>
<reference evidence="3" key="1">
    <citation type="journal article" date="2019" name="Int. J. Syst. Evol. Microbiol.">
        <title>The Global Catalogue of Microorganisms (GCM) 10K type strain sequencing project: providing services to taxonomists for standard genome sequencing and annotation.</title>
        <authorList>
            <consortium name="The Broad Institute Genomics Platform"/>
            <consortium name="The Broad Institute Genome Sequencing Center for Infectious Disease"/>
            <person name="Wu L."/>
            <person name="Ma J."/>
        </authorList>
    </citation>
    <scope>NUCLEOTIDE SEQUENCE [LARGE SCALE GENOMIC DNA]</scope>
    <source>
        <strain evidence="3">Q85</strain>
    </source>
</reference>
<feature type="signal peptide" evidence="1">
    <location>
        <begin position="1"/>
        <end position="27"/>
    </location>
</feature>
<protein>
    <submittedName>
        <fullName evidence="2">Uncharacterized protein</fullName>
    </submittedName>
</protein>
<name>A0ABW4NCM1_9SPHN</name>
<evidence type="ECO:0000256" key="1">
    <source>
        <dbReference type="SAM" id="SignalP"/>
    </source>
</evidence>
<dbReference type="EMBL" id="JBHUFC010000003">
    <property type="protein sequence ID" value="MFD1787693.1"/>
    <property type="molecule type" value="Genomic_DNA"/>
</dbReference>
<gene>
    <name evidence="2" type="ORF">ACFSC3_08920</name>
</gene>
<proteinExistence type="predicted"/>
<accession>A0ABW4NCM1</accession>
<dbReference type="PROSITE" id="PS51257">
    <property type="entry name" value="PROKAR_LIPOPROTEIN"/>
    <property type="match status" value="1"/>
</dbReference>
<keyword evidence="1" id="KW-0732">Signal</keyword>
<organism evidence="2 3">
    <name type="scientific">Sphingomonas floccifaciens</name>
    <dbReference type="NCBI Taxonomy" id="1844115"/>
    <lineage>
        <taxon>Bacteria</taxon>
        <taxon>Pseudomonadati</taxon>
        <taxon>Pseudomonadota</taxon>
        <taxon>Alphaproteobacteria</taxon>
        <taxon>Sphingomonadales</taxon>
        <taxon>Sphingomonadaceae</taxon>
        <taxon>Sphingomonas</taxon>
    </lineage>
</organism>
<feature type="chain" id="PRO_5045576075" evidence="1">
    <location>
        <begin position="28"/>
        <end position="349"/>
    </location>
</feature>
<comment type="caution">
    <text evidence="2">The sequence shown here is derived from an EMBL/GenBank/DDBJ whole genome shotgun (WGS) entry which is preliminary data.</text>
</comment>
<evidence type="ECO:0000313" key="3">
    <source>
        <dbReference type="Proteomes" id="UP001597283"/>
    </source>
</evidence>
<evidence type="ECO:0000313" key="2">
    <source>
        <dbReference type="EMBL" id="MFD1787693.1"/>
    </source>
</evidence>
<sequence length="349" mass="37197">MRRTEKWFFIVTAVLMGVAATSSSACSTVGSYRVPTNLELVGQAEVVAVVEVVSAPSEFGDDPSEPRVKVRAIRFLKGQASDSDLALTGVSGWNGQSVPRVVTPLSEPHFSSGLGACIRMFYQPGELVLAMYGRTDGTLHQIGQPFSRSAESVDSVDDLWVRVADRYVALTQGNAATLDARARAAQAALRRELGIEAAATVEDLGRYLDRKAKRRTGWGGANGPDDAAAVPFTADARRPDGGLFCSRSGQFGILASETTMRPALRIGDKRFKTLAAVKASTREEENSGALFTDGTAKPAVFHFEAPEAVLATLKTATDPAAIEAKGVSIAPIAPGDTLYRFAIRCASWR</sequence>
<keyword evidence="3" id="KW-1185">Reference proteome</keyword>